<dbReference type="PANTHER" id="PTHR32467">
    <property type="entry name" value="AP2-LIKE ETHYLENE-RESPONSIVE TRANSCRIPTION FACTOR"/>
    <property type="match status" value="1"/>
</dbReference>
<evidence type="ECO:0000256" key="6">
    <source>
        <dbReference type="SAM" id="MobiDB-lite"/>
    </source>
</evidence>
<dbReference type="Gene3D" id="3.30.730.10">
    <property type="entry name" value="AP2/ERF domain"/>
    <property type="match status" value="1"/>
</dbReference>
<protein>
    <submittedName>
        <fullName evidence="7">AP2-like ethylene-responsive transcription factor BBM</fullName>
    </submittedName>
</protein>
<comment type="subcellular location">
    <subcellularLocation>
        <location evidence="1">Nucleus</location>
    </subcellularLocation>
</comment>
<evidence type="ECO:0000256" key="1">
    <source>
        <dbReference type="ARBA" id="ARBA00004123"/>
    </source>
</evidence>
<organism evidence="7 8">
    <name type="scientific">Cajanus cajan</name>
    <name type="common">Pigeon pea</name>
    <name type="synonym">Cajanus indicus</name>
    <dbReference type="NCBI Taxonomy" id="3821"/>
    <lineage>
        <taxon>Eukaryota</taxon>
        <taxon>Viridiplantae</taxon>
        <taxon>Streptophyta</taxon>
        <taxon>Embryophyta</taxon>
        <taxon>Tracheophyta</taxon>
        <taxon>Spermatophyta</taxon>
        <taxon>Magnoliopsida</taxon>
        <taxon>eudicotyledons</taxon>
        <taxon>Gunneridae</taxon>
        <taxon>Pentapetalae</taxon>
        <taxon>rosids</taxon>
        <taxon>fabids</taxon>
        <taxon>Fabales</taxon>
        <taxon>Fabaceae</taxon>
        <taxon>Papilionoideae</taxon>
        <taxon>50 kb inversion clade</taxon>
        <taxon>NPAAA clade</taxon>
        <taxon>indigoferoid/millettioid clade</taxon>
        <taxon>Phaseoleae</taxon>
        <taxon>Cajanus</taxon>
    </lineage>
</organism>
<dbReference type="PANTHER" id="PTHR32467:SF72">
    <property type="entry name" value="AP2-LIKE ETHYLENE-RESPONSIVE TRANSCRIPTION FACTOR BBM"/>
    <property type="match status" value="1"/>
</dbReference>
<dbReference type="GO" id="GO:0003677">
    <property type="term" value="F:DNA binding"/>
    <property type="evidence" value="ECO:0007669"/>
    <property type="project" value="UniProtKB-KW"/>
</dbReference>
<dbReference type="InterPro" id="IPR036955">
    <property type="entry name" value="AP2/ERF_dom_sf"/>
</dbReference>
<dbReference type="Proteomes" id="UP000075243">
    <property type="component" value="Unassembled WGS sequence"/>
</dbReference>
<evidence type="ECO:0000256" key="3">
    <source>
        <dbReference type="ARBA" id="ARBA00023125"/>
    </source>
</evidence>
<dbReference type="AlphaFoldDB" id="A0A151RDL5"/>
<dbReference type="SUPFAM" id="SSF54171">
    <property type="entry name" value="DNA-binding domain"/>
    <property type="match status" value="1"/>
</dbReference>
<keyword evidence="3" id="KW-0238">DNA-binding</keyword>
<sequence length="93" mass="10147">MLKKSIAEKEAAEAYDVAAIKFRGLSAVTNFDMSRYDVKSILESTTFPIGGAAKRLEDMEQVELGVDGHRDQEDHSITNSHITQGISNNYGGA</sequence>
<dbReference type="InterPro" id="IPR016177">
    <property type="entry name" value="DNA-bd_dom_sf"/>
</dbReference>
<feature type="region of interest" description="Disordered" evidence="6">
    <location>
        <begin position="70"/>
        <end position="93"/>
    </location>
</feature>
<keyword evidence="8" id="KW-1185">Reference proteome</keyword>
<gene>
    <name evidence="7" type="ORF">KK1_037920</name>
</gene>
<keyword evidence="4" id="KW-0804">Transcription</keyword>
<evidence type="ECO:0000313" key="8">
    <source>
        <dbReference type="Proteomes" id="UP000075243"/>
    </source>
</evidence>
<dbReference type="EMBL" id="KQ483817">
    <property type="protein sequence ID" value="KYP40744.1"/>
    <property type="molecule type" value="Genomic_DNA"/>
</dbReference>
<name>A0A151RDL5_CAJCA</name>
<keyword evidence="5" id="KW-0539">Nucleus</keyword>
<dbReference type="STRING" id="3821.A0A151RDL5"/>
<accession>A0A151RDL5</accession>
<evidence type="ECO:0000256" key="2">
    <source>
        <dbReference type="ARBA" id="ARBA00023015"/>
    </source>
</evidence>
<reference evidence="7" key="1">
    <citation type="journal article" date="2012" name="Nat. Biotechnol.">
        <title>Draft genome sequence of pigeonpea (Cajanus cajan), an orphan legume crop of resource-poor farmers.</title>
        <authorList>
            <person name="Varshney R.K."/>
            <person name="Chen W."/>
            <person name="Li Y."/>
            <person name="Bharti A.K."/>
            <person name="Saxena R.K."/>
            <person name="Schlueter J.A."/>
            <person name="Donoghue M.T."/>
            <person name="Azam S."/>
            <person name="Fan G."/>
            <person name="Whaley A.M."/>
            <person name="Farmer A.D."/>
            <person name="Sheridan J."/>
            <person name="Iwata A."/>
            <person name="Tuteja R."/>
            <person name="Penmetsa R.V."/>
            <person name="Wu W."/>
            <person name="Upadhyaya H.D."/>
            <person name="Yang S.P."/>
            <person name="Shah T."/>
            <person name="Saxena K.B."/>
            <person name="Michael T."/>
            <person name="McCombie W.R."/>
            <person name="Yang B."/>
            <person name="Zhang G."/>
            <person name="Yang H."/>
            <person name="Wang J."/>
            <person name="Spillane C."/>
            <person name="Cook D.R."/>
            <person name="May G.D."/>
            <person name="Xu X."/>
            <person name="Jackson S.A."/>
        </authorList>
    </citation>
    <scope>NUCLEOTIDE SEQUENCE [LARGE SCALE GENOMIC DNA]</scope>
</reference>
<proteinExistence type="predicted"/>
<dbReference type="GO" id="GO:0005634">
    <property type="term" value="C:nucleus"/>
    <property type="evidence" value="ECO:0007669"/>
    <property type="project" value="UniProtKB-SubCell"/>
</dbReference>
<dbReference type="GO" id="GO:0003700">
    <property type="term" value="F:DNA-binding transcription factor activity"/>
    <property type="evidence" value="ECO:0007669"/>
    <property type="project" value="InterPro"/>
</dbReference>
<keyword evidence="2" id="KW-0805">Transcription regulation</keyword>
<evidence type="ECO:0000313" key="7">
    <source>
        <dbReference type="EMBL" id="KYP40744.1"/>
    </source>
</evidence>
<evidence type="ECO:0000256" key="4">
    <source>
        <dbReference type="ARBA" id="ARBA00023163"/>
    </source>
</evidence>
<feature type="compositionally biased region" description="Polar residues" evidence="6">
    <location>
        <begin position="77"/>
        <end position="93"/>
    </location>
</feature>
<dbReference type="Gramene" id="C.cajan_34451.t">
    <property type="protein sequence ID" value="C.cajan_34451.t"/>
    <property type="gene ID" value="C.cajan_34451"/>
</dbReference>
<evidence type="ECO:0000256" key="5">
    <source>
        <dbReference type="ARBA" id="ARBA00023242"/>
    </source>
</evidence>